<gene>
    <name evidence="2" type="ORF">GSLYS_00017867001</name>
</gene>
<dbReference type="EMBL" id="CAXITT010000616">
    <property type="protein sequence ID" value="CAL1544354.1"/>
    <property type="molecule type" value="Genomic_DNA"/>
</dbReference>
<keyword evidence="3" id="KW-1185">Reference proteome</keyword>
<feature type="region of interest" description="Disordered" evidence="1">
    <location>
        <begin position="1"/>
        <end position="58"/>
    </location>
</feature>
<name>A0AAV2ICF8_LYMST</name>
<proteinExistence type="predicted"/>
<reference evidence="2 3" key="1">
    <citation type="submission" date="2024-04" db="EMBL/GenBank/DDBJ databases">
        <authorList>
            <consortium name="Genoscope - CEA"/>
            <person name="William W."/>
        </authorList>
    </citation>
    <scope>NUCLEOTIDE SEQUENCE [LARGE SCALE GENOMIC DNA]</scope>
</reference>
<evidence type="ECO:0000256" key="1">
    <source>
        <dbReference type="SAM" id="MobiDB-lite"/>
    </source>
</evidence>
<dbReference type="AlphaFoldDB" id="A0AAV2ICF8"/>
<organism evidence="2 3">
    <name type="scientific">Lymnaea stagnalis</name>
    <name type="common">Great pond snail</name>
    <name type="synonym">Helix stagnalis</name>
    <dbReference type="NCBI Taxonomy" id="6523"/>
    <lineage>
        <taxon>Eukaryota</taxon>
        <taxon>Metazoa</taxon>
        <taxon>Spiralia</taxon>
        <taxon>Lophotrochozoa</taxon>
        <taxon>Mollusca</taxon>
        <taxon>Gastropoda</taxon>
        <taxon>Heterobranchia</taxon>
        <taxon>Euthyneura</taxon>
        <taxon>Panpulmonata</taxon>
        <taxon>Hygrophila</taxon>
        <taxon>Lymnaeoidea</taxon>
        <taxon>Lymnaeidae</taxon>
        <taxon>Lymnaea</taxon>
    </lineage>
</organism>
<dbReference type="SUPFAM" id="SSF50494">
    <property type="entry name" value="Trypsin-like serine proteases"/>
    <property type="match status" value="1"/>
</dbReference>
<dbReference type="InterPro" id="IPR009003">
    <property type="entry name" value="Peptidase_S1_PA"/>
</dbReference>
<evidence type="ECO:0000313" key="3">
    <source>
        <dbReference type="Proteomes" id="UP001497497"/>
    </source>
</evidence>
<evidence type="ECO:0000313" key="2">
    <source>
        <dbReference type="EMBL" id="CAL1544354.1"/>
    </source>
</evidence>
<feature type="compositionally biased region" description="Basic and acidic residues" evidence="1">
    <location>
        <begin position="1"/>
        <end position="18"/>
    </location>
</feature>
<comment type="caution">
    <text evidence="2">The sequence shown here is derived from an EMBL/GenBank/DDBJ whole genome shotgun (WGS) entry which is preliminary data.</text>
</comment>
<accession>A0AAV2ICF8</accession>
<feature type="compositionally biased region" description="Basic and acidic residues" evidence="1">
    <location>
        <begin position="48"/>
        <end position="58"/>
    </location>
</feature>
<dbReference type="Proteomes" id="UP001497497">
    <property type="component" value="Unassembled WGS sequence"/>
</dbReference>
<sequence>MAKKYDGVQRESTRRTEQSDISDLAHLSKRVKHSSLSESSKFEYGNMEPDRVDPGQRENFKLTCPKIKDHDKFIPIAEFKNEDLPVEYQSTDLIQSVMALADLTVRVRCKYTSSSRPKVHQASGTVYPFYRDRGRNNIIRTGTGRVWHVMMLENSGEPCSCHRCEGTKTRQGRITILTATHVVFNSSEARATSVDFFFDDESRSSCVTLKAEEVYVADAVSDRCYFDCYTCDVELLQKLSKIWIKWLTLCKTVREEHQNSEAEIKLAIMVAHPHGLPKQVSVGRWFEIQDSVDSVHFYTYDCPTCPGSSGAYVYTLARQGWWSNHVHSGANLSLNYSGSGIDWGWCTVAASTT</sequence>
<protein>
    <submittedName>
        <fullName evidence="2">Uncharacterized protein</fullName>
    </submittedName>
</protein>